<feature type="compositionally biased region" description="Acidic residues" evidence="1">
    <location>
        <begin position="246"/>
        <end position="258"/>
    </location>
</feature>
<dbReference type="OrthoDB" id="3785701at2759"/>
<sequence>MPADMTHHVDSDAISATDYVFLMTSNRSLIPGTTVVREGGPTSNQRKTRQPQMRKQKGHSESSAPELSAIEASFTLKDSSFTLAHHDSLLDESLGTHPRVQAMPSKGPDSTQTLNPKLPQVHPSLSQLVGYATSADDGAAPQLLVQHDKNHIPSRQARKRKARRYPKSEEWIADESSSNSNIESNLRQQSLAQTMLSGDRSGQGLTSKPIERMNKTERDAVRPNDTVVAQENRKLPKTKGGFVLSDDSDTEDSEDIVNDDQRHKPRAIPTSQLVLPPQPPVGTSTNKRAPNTKQLNKSRLSKLLGRTANPFRQGPPKAISEHAKQADDHVTPPFSRHGPPVAINNSKDASRSQALPAQSNVGQRMQPNLSSTISPRTKGRHGLGTSPAPGVGHKKEVAHNPLRSTLQETRAGSSNTTLQVQQHGAKDSATTSARSSISSLSPKTISPPRAKQSLHRSQEPLPRAGETKHLAQGLAQDQLPGRGQRQDLKSTSHKTASEFKPGPKYTQKRKIDNMVGDHIENTAPLKKKKPSTSPGFQDTTNSKEKASVATMIATDDGKRLLVDNPAIDMPIVLQSKSALNPDYALVVQAFSRPELQIPAVEPSTSVAKKTSGVAGDLCTKDVRTLQAYETSKKVKPKDKNFSSKVSLNVRHDSITGNATPPAGDDAIPVSSIVRPDRVTNLSKKHQQQHTPYKGPVRGTSNIEVTSQDRGHGLADKFEKIELLPIIDAPDAEPYYEYSVFERRWSDAQDEYDVKEVDVISRPFTGINEANNQVEKLFRRVREEGVWHSQNTLSDWSSKIDEYGCMICKASFAHFDNPYKEHFVKIWVQRDYVSKLANRITRGLTRTSFISSIVYILRLHKVVSPFEESDSEGSIVKTRSPLLVYHPLIRSEVYTSLSLANRAARDQQLEISHEKEPKNMLTVKWQEQDLRSLNGYLRSLDSSNNGKEACWESKFKGHGIGGDQFELVVEQAGICGPRNL</sequence>
<name>A0A6A7ANM3_9PLEO</name>
<dbReference type="EMBL" id="MU006361">
    <property type="protein sequence ID" value="KAF2844856.1"/>
    <property type="molecule type" value="Genomic_DNA"/>
</dbReference>
<evidence type="ECO:0000256" key="1">
    <source>
        <dbReference type="SAM" id="MobiDB-lite"/>
    </source>
</evidence>
<feature type="compositionally biased region" description="Basic and acidic residues" evidence="1">
    <location>
        <begin position="209"/>
        <end position="222"/>
    </location>
</feature>
<gene>
    <name evidence="2" type="ORF">T440DRAFT_559359</name>
</gene>
<accession>A0A6A7ANM3</accession>
<feature type="compositionally biased region" description="Polar residues" evidence="1">
    <location>
        <begin position="186"/>
        <end position="196"/>
    </location>
</feature>
<keyword evidence="3" id="KW-1185">Reference proteome</keyword>
<feature type="region of interest" description="Disordered" evidence="1">
    <location>
        <begin position="408"/>
        <end position="509"/>
    </location>
</feature>
<organism evidence="2 3">
    <name type="scientific">Plenodomus tracheiphilus IPT5</name>
    <dbReference type="NCBI Taxonomy" id="1408161"/>
    <lineage>
        <taxon>Eukaryota</taxon>
        <taxon>Fungi</taxon>
        <taxon>Dikarya</taxon>
        <taxon>Ascomycota</taxon>
        <taxon>Pezizomycotina</taxon>
        <taxon>Dothideomycetes</taxon>
        <taxon>Pleosporomycetidae</taxon>
        <taxon>Pleosporales</taxon>
        <taxon>Pleosporineae</taxon>
        <taxon>Leptosphaeriaceae</taxon>
        <taxon>Plenodomus</taxon>
    </lineage>
</organism>
<feature type="region of interest" description="Disordered" evidence="1">
    <location>
        <begin position="32"/>
        <end position="65"/>
    </location>
</feature>
<dbReference type="AlphaFoldDB" id="A0A6A7ANM3"/>
<reference evidence="2" key="1">
    <citation type="submission" date="2020-01" db="EMBL/GenBank/DDBJ databases">
        <authorList>
            <consortium name="DOE Joint Genome Institute"/>
            <person name="Haridas S."/>
            <person name="Albert R."/>
            <person name="Binder M."/>
            <person name="Bloem J."/>
            <person name="Labutti K."/>
            <person name="Salamov A."/>
            <person name="Andreopoulos B."/>
            <person name="Baker S.E."/>
            <person name="Barry K."/>
            <person name="Bills G."/>
            <person name="Bluhm B.H."/>
            <person name="Cannon C."/>
            <person name="Castanera R."/>
            <person name="Culley D.E."/>
            <person name="Daum C."/>
            <person name="Ezra D."/>
            <person name="Gonzalez J.B."/>
            <person name="Henrissat B."/>
            <person name="Kuo A."/>
            <person name="Liang C."/>
            <person name="Lipzen A."/>
            <person name="Lutzoni F."/>
            <person name="Magnuson J."/>
            <person name="Mondo S."/>
            <person name="Nolan M."/>
            <person name="Ohm R."/>
            <person name="Pangilinan J."/>
            <person name="Park H.-J."/>
            <person name="Ramirez L."/>
            <person name="Alfaro M."/>
            <person name="Sun H."/>
            <person name="Tritt A."/>
            <person name="Yoshinaga Y."/>
            <person name="Zwiers L.-H."/>
            <person name="Turgeon B.G."/>
            <person name="Goodwin S.B."/>
            <person name="Spatafora J.W."/>
            <person name="Crous P.W."/>
            <person name="Grigoriev I.V."/>
        </authorList>
    </citation>
    <scope>NUCLEOTIDE SEQUENCE</scope>
    <source>
        <strain evidence="2">IPT5</strain>
    </source>
</reference>
<proteinExistence type="predicted"/>
<feature type="compositionally biased region" description="Polar residues" evidence="1">
    <location>
        <begin position="281"/>
        <end position="298"/>
    </location>
</feature>
<feature type="compositionally biased region" description="Basic residues" evidence="1">
    <location>
        <begin position="46"/>
        <end position="57"/>
    </location>
</feature>
<feature type="compositionally biased region" description="Low complexity" evidence="1">
    <location>
        <begin position="175"/>
        <end position="185"/>
    </location>
</feature>
<feature type="region of interest" description="Disordered" evidence="1">
    <location>
        <begin position="679"/>
        <end position="701"/>
    </location>
</feature>
<feature type="compositionally biased region" description="Basic residues" evidence="1">
    <location>
        <begin position="156"/>
        <end position="165"/>
    </location>
</feature>
<feature type="compositionally biased region" description="Polar residues" evidence="1">
    <location>
        <begin position="343"/>
        <end position="375"/>
    </location>
</feature>
<protein>
    <submittedName>
        <fullName evidence="2">Uncharacterized protein</fullName>
    </submittedName>
</protein>
<feature type="region of interest" description="Disordered" evidence="1">
    <location>
        <begin position="524"/>
        <end position="544"/>
    </location>
</feature>
<feature type="compositionally biased region" description="Low complexity" evidence="1">
    <location>
        <begin position="428"/>
        <end position="448"/>
    </location>
</feature>
<evidence type="ECO:0000313" key="3">
    <source>
        <dbReference type="Proteomes" id="UP000799423"/>
    </source>
</evidence>
<feature type="compositionally biased region" description="Polar residues" evidence="1">
    <location>
        <begin position="408"/>
        <end position="422"/>
    </location>
</feature>
<feature type="compositionally biased region" description="Basic and acidic residues" evidence="1">
    <location>
        <begin position="319"/>
        <end position="330"/>
    </location>
</feature>
<feature type="region of interest" description="Disordered" evidence="1">
    <location>
        <begin position="144"/>
        <end position="395"/>
    </location>
</feature>
<dbReference type="Proteomes" id="UP000799423">
    <property type="component" value="Unassembled WGS sequence"/>
</dbReference>
<feature type="compositionally biased region" description="Polar residues" evidence="1">
    <location>
        <begin position="531"/>
        <end position="540"/>
    </location>
</feature>
<evidence type="ECO:0000313" key="2">
    <source>
        <dbReference type="EMBL" id="KAF2844856.1"/>
    </source>
</evidence>